<reference evidence="3 4" key="1">
    <citation type="submission" date="2024-02" db="EMBL/GenBank/DDBJ databases">
        <authorList>
            <person name="Vignale AGUSTIN F."/>
            <person name="Sosa J E."/>
            <person name="Modenutti C."/>
        </authorList>
    </citation>
    <scope>NUCLEOTIDE SEQUENCE [LARGE SCALE GENOMIC DNA]</scope>
</reference>
<evidence type="ECO:0000313" key="4">
    <source>
        <dbReference type="Proteomes" id="UP001642360"/>
    </source>
</evidence>
<sequence length="167" mass="18124">MPAATSPTLERSSLHLHSLEKISGLPVISSTINLTQGIYGRVKESTAASKVIFELAEHSVQKAAQLAEPVAMTLEKPIKLADSVVCSTIDIVGNQIEKAREAPQKLTNVITSPVKPAMNYVKEVGSYGVQTVGYLYSKLGSPRTQSEKQTETEPECESEKINEPEKQ</sequence>
<organism evidence="3 4">
    <name type="scientific">Ilex paraguariensis</name>
    <name type="common">yerba mate</name>
    <dbReference type="NCBI Taxonomy" id="185542"/>
    <lineage>
        <taxon>Eukaryota</taxon>
        <taxon>Viridiplantae</taxon>
        <taxon>Streptophyta</taxon>
        <taxon>Embryophyta</taxon>
        <taxon>Tracheophyta</taxon>
        <taxon>Spermatophyta</taxon>
        <taxon>Magnoliopsida</taxon>
        <taxon>eudicotyledons</taxon>
        <taxon>Gunneridae</taxon>
        <taxon>Pentapetalae</taxon>
        <taxon>asterids</taxon>
        <taxon>campanulids</taxon>
        <taxon>Aquifoliales</taxon>
        <taxon>Aquifoliaceae</taxon>
        <taxon>Ilex</taxon>
    </lineage>
</organism>
<evidence type="ECO:0000256" key="2">
    <source>
        <dbReference type="SAM" id="MobiDB-lite"/>
    </source>
</evidence>
<feature type="compositionally biased region" description="Basic and acidic residues" evidence="2">
    <location>
        <begin position="145"/>
        <end position="167"/>
    </location>
</feature>
<protein>
    <submittedName>
        <fullName evidence="3">Uncharacterized protein</fullName>
    </submittedName>
</protein>
<evidence type="ECO:0000256" key="1">
    <source>
        <dbReference type="ARBA" id="ARBA00006311"/>
    </source>
</evidence>
<dbReference type="AlphaFoldDB" id="A0ABC8QUJ8"/>
<name>A0ABC8QUJ8_9AQUA</name>
<comment type="caution">
    <text evidence="3">The sequence shown here is derived from an EMBL/GenBank/DDBJ whole genome shotgun (WGS) entry which is preliminary data.</text>
</comment>
<comment type="similarity">
    <text evidence="1">Belongs to the perilipin family.</text>
</comment>
<feature type="region of interest" description="Disordered" evidence="2">
    <location>
        <begin position="140"/>
        <end position="167"/>
    </location>
</feature>
<dbReference type="Pfam" id="PF03036">
    <property type="entry name" value="Perilipin"/>
    <property type="match status" value="1"/>
</dbReference>
<dbReference type="PANTHER" id="PTHR14024:SF49">
    <property type="entry name" value="LIPID STORAGE DROPLETS SURFACE-BINDING PROTEIN 1"/>
    <property type="match status" value="1"/>
</dbReference>
<proteinExistence type="inferred from homology"/>
<dbReference type="InterPro" id="IPR004279">
    <property type="entry name" value="Perilipin"/>
</dbReference>
<keyword evidence="4" id="KW-1185">Reference proteome</keyword>
<dbReference type="Proteomes" id="UP001642360">
    <property type="component" value="Unassembled WGS sequence"/>
</dbReference>
<dbReference type="EMBL" id="CAUOFW020000274">
    <property type="protein sequence ID" value="CAK9133993.1"/>
    <property type="molecule type" value="Genomic_DNA"/>
</dbReference>
<gene>
    <name evidence="3" type="ORF">ILEXP_LOCUS924</name>
</gene>
<accession>A0ABC8QUJ8</accession>
<evidence type="ECO:0000313" key="3">
    <source>
        <dbReference type="EMBL" id="CAK9133993.1"/>
    </source>
</evidence>
<dbReference type="PANTHER" id="PTHR14024">
    <property type="entry name" value="PERILIPIN"/>
    <property type="match status" value="1"/>
</dbReference>
<feature type="non-terminal residue" evidence="3">
    <location>
        <position position="167"/>
    </location>
</feature>